<dbReference type="AlphaFoldDB" id="A0A9Q0CT16"/>
<dbReference type="InterPro" id="IPR026960">
    <property type="entry name" value="RVT-Znf"/>
</dbReference>
<evidence type="ECO:0000313" key="3">
    <source>
        <dbReference type="Proteomes" id="UP001151287"/>
    </source>
</evidence>
<protein>
    <recommendedName>
        <fullName evidence="1">Reverse transcriptase zinc-binding domain-containing protein</fullName>
    </recommendedName>
</protein>
<dbReference type="Gene3D" id="3.30.420.10">
    <property type="entry name" value="Ribonuclease H-like superfamily/Ribonuclease H"/>
    <property type="match status" value="1"/>
</dbReference>
<keyword evidence="3" id="KW-1185">Reference proteome</keyword>
<dbReference type="PANTHER" id="PTHR33116">
    <property type="entry name" value="REVERSE TRANSCRIPTASE ZINC-BINDING DOMAIN-CONTAINING PROTEIN-RELATED-RELATED"/>
    <property type="match status" value="1"/>
</dbReference>
<feature type="domain" description="Reverse transcriptase zinc-binding" evidence="1">
    <location>
        <begin position="178"/>
        <end position="271"/>
    </location>
</feature>
<organism evidence="2 3">
    <name type="scientific">Rhynchospora breviuscula</name>
    <dbReference type="NCBI Taxonomy" id="2022672"/>
    <lineage>
        <taxon>Eukaryota</taxon>
        <taxon>Viridiplantae</taxon>
        <taxon>Streptophyta</taxon>
        <taxon>Embryophyta</taxon>
        <taxon>Tracheophyta</taxon>
        <taxon>Spermatophyta</taxon>
        <taxon>Magnoliopsida</taxon>
        <taxon>Liliopsida</taxon>
        <taxon>Poales</taxon>
        <taxon>Cyperaceae</taxon>
        <taxon>Cyperoideae</taxon>
        <taxon>Rhynchosporeae</taxon>
        <taxon>Rhynchospora</taxon>
    </lineage>
</organism>
<reference evidence="2" key="1">
    <citation type="journal article" date="2022" name="Cell">
        <title>Repeat-based holocentromeres influence genome architecture and karyotype evolution.</title>
        <authorList>
            <person name="Hofstatter P.G."/>
            <person name="Thangavel G."/>
            <person name="Lux T."/>
            <person name="Neumann P."/>
            <person name="Vondrak T."/>
            <person name="Novak P."/>
            <person name="Zhang M."/>
            <person name="Costa L."/>
            <person name="Castellani M."/>
            <person name="Scott A."/>
            <person name="Toegelov H."/>
            <person name="Fuchs J."/>
            <person name="Mata-Sucre Y."/>
            <person name="Dias Y."/>
            <person name="Vanzela A.L.L."/>
            <person name="Huettel B."/>
            <person name="Almeida C.C.S."/>
            <person name="Simkova H."/>
            <person name="Souza G."/>
            <person name="Pedrosa-Harand A."/>
            <person name="Macas J."/>
            <person name="Mayer K.F.X."/>
            <person name="Houben A."/>
            <person name="Marques A."/>
        </authorList>
    </citation>
    <scope>NUCLEOTIDE SEQUENCE</scope>
    <source>
        <strain evidence="2">RhyBre1mFocal</strain>
    </source>
</reference>
<gene>
    <name evidence="2" type="ORF">LUZ63_007832</name>
</gene>
<dbReference type="GO" id="GO:0003676">
    <property type="term" value="F:nucleic acid binding"/>
    <property type="evidence" value="ECO:0007669"/>
    <property type="project" value="InterPro"/>
</dbReference>
<dbReference type="Pfam" id="PF13966">
    <property type="entry name" value="zf-RVT"/>
    <property type="match status" value="1"/>
</dbReference>
<name>A0A9Q0CT16_9POAL</name>
<comment type="caution">
    <text evidence="2">The sequence shown here is derived from an EMBL/GenBank/DDBJ whole genome shotgun (WGS) entry which is preliminary data.</text>
</comment>
<evidence type="ECO:0000313" key="2">
    <source>
        <dbReference type="EMBL" id="KAJ1699320.1"/>
    </source>
</evidence>
<dbReference type="PANTHER" id="PTHR33116:SF78">
    <property type="entry name" value="OS12G0587133 PROTEIN"/>
    <property type="match status" value="1"/>
</dbReference>
<dbReference type="EMBL" id="JAMQYH010000002">
    <property type="protein sequence ID" value="KAJ1699320.1"/>
    <property type="molecule type" value="Genomic_DNA"/>
</dbReference>
<sequence>MAMVSWKSITVPRNEGGLVLKDLFRFAQSVHMKFLWNLVSENSALWVKLVQAKYLQRGNIWSSSRRNRCIPFWKAILAARPLLKNHVRRQIGDGNTCRAVGQPWHDLWANYLPQNAAQKSLLVKDLMNEEGVGWSNERLIEAFGYHGALHIAITYPVRPSLIARPDRLLFTAARNGIFSLKSAYSLLSAGPAPHPTGASQHNKIYDLIWHAPGILPRARLFVWKALKESLPVDSVLAYRLSRPTQGCALCGHSIENVVHALFKCPVAKQVWLTSTFGLRTDALPDTALDLFSFLSQSLQPTQFASLISVAWHYWKYRCKQVIEGIKFSPQQVLMNAQAWTNLLLIQGKSCQRHDGNMQSQLSGDLFLCYTDGSWVHEGVGGAGMAYIMFSGDNTLIQYQMEVGQAHYPFHAEFLTLRLAADVVAAKGLSGVGFLTDRLHLCRVMNGISSIDSVDWQVYIDVMMLISRFRGESGWKCVHVNRQDN</sequence>
<dbReference type="InterPro" id="IPR036397">
    <property type="entry name" value="RNaseH_sf"/>
</dbReference>
<proteinExistence type="predicted"/>
<dbReference type="OrthoDB" id="663515at2759"/>
<dbReference type="Proteomes" id="UP001151287">
    <property type="component" value="Unassembled WGS sequence"/>
</dbReference>
<accession>A0A9Q0CT16</accession>
<evidence type="ECO:0000259" key="1">
    <source>
        <dbReference type="Pfam" id="PF13966"/>
    </source>
</evidence>